<evidence type="ECO:0000313" key="1">
    <source>
        <dbReference type="EMBL" id="KAJ2970584.1"/>
    </source>
</evidence>
<protein>
    <submittedName>
        <fullName evidence="1">Uncharacterized protein</fullName>
    </submittedName>
</protein>
<accession>A0ACC1MWF6</accession>
<dbReference type="Proteomes" id="UP001143910">
    <property type="component" value="Unassembled WGS sequence"/>
</dbReference>
<name>A0ACC1MWF6_9HYPO</name>
<keyword evidence="2" id="KW-1185">Reference proteome</keyword>
<organism evidence="1 2">
    <name type="scientific">Zarea fungicola</name>
    <dbReference type="NCBI Taxonomy" id="93591"/>
    <lineage>
        <taxon>Eukaryota</taxon>
        <taxon>Fungi</taxon>
        <taxon>Dikarya</taxon>
        <taxon>Ascomycota</taxon>
        <taxon>Pezizomycotina</taxon>
        <taxon>Sordariomycetes</taxon>
        <taxon>Hypocreomycetidae</taxon>
        <taxon>Hypocreales</taxon>
        <taxon>Cordycipitaceae</taxon>
        <taxon>Zarea</taxon>
    </lineage>
</organism>
<evidence type="ECO:0000313" key="2">
    <source>
        <dbReference type="Proteomes" id="UP001143910"/>
    </source>
</evidence>
<comment type="caution">
    <text evidence="1">The sequence shown here is derived from an EMBL/GenBank/DDBJ whole genome shotgun (WGS) entry which is preliminary data.</text>
</comment>
<proteinExistence type="predicted"/>
<sequence length="126" mass="12882">MPHFASLLTSTLVALSMAGGAVAVGSGNGKGQASYYTPNGGQGACGGKGLQNNDLIVALPSKAYAGGKNCNKKINVTFNGKTVQGTVKDLCPGCPQNQIDLSEGYFKRFGSTDIGILKPLTWTVVG</sequence>
<reference evidence="1" key="1">
    <citation type="submission" date="2022-08" db="EMBL/GenBank/DDBJ databases">
        <title>Genome Sequence of Lecanicillium fungicola.</title>
        <authorList>
            <person name="Buettner E."/>
        </authorList>
    </citation>
    <scope>NUCLEOTIDE SEQUENCE</scope>
    <source>
        <strain evidence="1">Babe33</strain>
    </source>
</reference>
<dbReference type="EMBL" id="JANJQO010001509">
    <property type="protein sequence ID" value="KAJ2970584.1"/>
    <property type="molecule type" value="Genomic_DNA"/>
</dbReference>
<gene>
    <name evidence="1" type="ORF">NQ176_g8122</name>
</gene>